<feature type="transmembrane region" description="Helical" evidence="8">
    <location>
        <begin position="285"/>
        <end position="308"/>
    </location>
</feature>
<evidence type="ECO:0000313" key="10">
    <source>
        <dbReference type="EMBL" id="MBB4948014.1"/>
    </source>
</evidence>
<keyword evidence="11" id="KW-1185">Reference proteome</keyword>
<gene>
    <name evidence="10" type="ORF">F4556_003549</name>
</gene>
<feature type="transmembrane region" description="Helical" evidence="8">
    <location>
        <begin position="314"/>
        <end position="337"/>
    </location>
</feature>
<reference evidence="10 11" key="1">
    <citation type="submission" date="2020-08" db="EMBL/GenBank/DDBJ databases">
        <title>Sequencing the genomes of 1000 actinobacteria strains.</title>
        <authorList>
            <person name="Klenk H.-P."/>
        </authorList>
    </citation>
    <scope>NUCLEOTIDE SEQUENCE [LARGE SCALE GENOMIC DNA]</scope>
    <source>
        <strain evidence="10 11">DSM 44786</strain>
    </source>
</reference>
<feature type="transmembrane region" description="Helical" evidence="8">
    <location>
        <begin position="215"/>
        <end position="234"/>
    </location>
</feature>
<dbReference type="Gene3D" id="1.20.1720.10">
    <property type="entry name" value="Multidrug resistance protein D"/>
    <property type="match status" value="1"/>
</dbReference>
<proteinExistence type="predicted"/>
<evidence type="ECO:0000256" key="4">
    <source>
        <dbReference type="ARBA" id="ARBA00022692"/>
    </source>
</evidence>
<dbReference type="InterPro" id="IPR011701">
    <property type="entry name" value="MFS"/>
</dbReference>
<dbReference type="AlphaFoldDB" id="A0A7W7WIX1"/>
<dbReference type="PROSITE" id="PS50850">
    <property type="entry name" value="MFS"/>
    <property type="match status" value="1"/>
</dbReference>
<dbReference type="GO" id="GO:0046677">
    <property type="term" value="P:response to antibiotic"/>
    <property type="evidence" value="ECO:0007669"/>
    <property type="project" value="UniProtKB-KW"/>
</dbReference>
<feature type="transmembrane region" description="Helical" evidence="8">
    <location>
        <begin position="182"/>
        <end position="203"/>
    </location>
</feature>
<evidence type="ECO:0000259" key="9">
    <source>
        <dbReference type="PROSITE" id="PS50850"/>
    </source>
</evidence>
<evidence type="ECO:0000256" key="6">
    <source>
        <dbReference type="ARBA" id="ARBA00023136"/>
    </source>
</evidence>
<feature type="transmembrane region" description="Helical" evidence="8">
    <location>
        <begin position="84"/>
        <end position="101"/>
    </location>
</feature>
<feature type="transmembrane region" description="Helical" evidence="8">
    <location>
        <begin position="409"/>
        <end position="434"/>
    </location>
</feature>
<dbReference type="GO" id="GO:0022857">
    <property type="term" value="F:transmembrane transporter activity"/>
    <property type="evidence" value="ECO:0007669"/>
    <property type="project" value="InterPro"/>
</dbReference>
<evidence type="ECO:0000256" key="3">
    <source>
        <dbReference type="ARBA" id="ARBA00022475"/>
    </source>
</evidence>
<accession>A0A7W7WIX1</accession>
<comment type="caution">
    <text evidence="10">The sequence shown here is derived from an EMBL/GenBank/DDBJ whole genome shotgun (WGS) entry which is preliminary data.</text>
</comment>
<dbReference type="EMBL" id="JACHJR010000001">
    <property type="protein sequence ID" value="MBB4948014.1"/>
    <property type="molecule type" value="Genomic_DNA"/>
</dbReference>
<evidence type="ECO:0000256" key="1">
    <source>
        <dbReference type="ARBA" id="ARBA00004651"/>
    </source>
</evidence>
<feature type="transmembrane region" description="Helical" evidence="8">
    <location>
        <begin position="349"/>
        <end position="367"/>
    </location>
</feature>
<feature type="transmembrane region" description="Helical" evidence="8">
    <location>
        <begin position="113"/>
        <end position="134"/>
    </location>
</feature>
<keyword evidence="7" id="KW-0046">Antibiotic resistance</keyword>
<dbReference type="GO" id="GO:0005886">
    <property type="term" value="C:plasma membrane"/>
    <property type="evidence" value="ECO:0007669"/>
    <property type="project" value="UniProtKB-SubCell"/>
</dbReference>
<dbReference type="InterPro" id="IPR020846">
    <property type="entry name" value="MFS_dom"/>
</dbReference>
<feature type="transmembrane region" description="Helical" evidence="8">
    <location>
        <begin position="17"/>
        <end position="40"/>
    </location>
</feature>
<keyword evidence="6 8" id="KW-0472">Membrane</keyword>
<protein>
    <submittedName>
        <fullName evidence="10">EmrB/QacA subfamily drug resistance transporter</fullName>
    </submittedName>
</protein>
<dbReference type="PANTHER" id="PTHR42718:SF46">
    <property type="entry name" value="BLR6921 PROTEIN"/>
    <property type="match status" value="1"/>
</dbReference>
<feature type="transmembrane region" description="Helical" evidence="8">
    <location>
        <begin position="454"/>
        <end position="476"/>
    </location>
</feature>
<evidence type="ECO:0000313" key="11">
    <source>
        <dbReference type="Proteomes" id="UP000573327"/>
    </source>
</evidence>
<dbReference type="InterPro" id="IPR036259">
    <property type="entry name" value="MFS_trans_sf"/>
</dbReference>
<evidence type="ECO:0000256" key="8">
    <source>
        <dbReference type="SAM" id="Phobius"/>
    </source>
</evidence>
<name>A0A7W7WIX1_9ACTN</name>
<evidence type="ECO:0000256" key="7">
    <source>
        <dbReference type="ARBA" id="ARBA00023251"/>
    </source>
</evidence>
<feature type="transmembrane region" description="Helical" evidence="8">
    <location>
        <begin position="246"/>
        <end position="264"/>
    </location>
</feature>
<comment type="subcellular location">
    <subcellularLocation>
        <location evidence="1">Cell membrane</location>
        <topology evidence="1">Multi-pass membrane protein</topology>
    </subcellularLocation>
</comment>
<dbReference type="SUPFAM" id="SSF103473">
    <property type="entry name" value="MFS general substrate transporter"/>
    <property type="match status" value="1"/>
</dbReference>
<keyword evidence="3" id="KW-1003">Cell membrane</keyword>
<dbReference type="PANTHER" id="PTHR42718">
    <property type="entry name" value="MAJOR FACILITATOR SUPERFAMILY MULTIDRUG TRANSPORTER MFSC"/>
    <property type="match status" value="1"/>
</dbReference>
<feature type="transmembrane region" description="Helical" evidence="8">
    <location>
        <begin position="373"/>
        <end position="397"/>
    </location>
</feature>
<keyword evidence="2" id="KW-0813">Transport</keyword>
<sequence length="484" mass="49610">MADPPPAPTRLSGQHKLILALLLGTQFMLTVDFSILNVALPDLGADLAFSKANLQWVATAFALPAAGFTLLFGRFGDLFGRRRLFLGGMGLLAAASLLGGLTDSQQLIIVARVLQGLATAMATPAALSLLTTAFPEGALRDKALGLNGALRDKALGLNGALLSGGFTVGALLGGVLTDVLTWRWAFLLNVPIALLVLFVAPAVIKESRTPDKVKLDIPGAITVTAGLLALTYGFTAAGTEGWSDPVALGSLAAAVLLLTAFYLIERKAVAPLASVRILNRPSVKWGNVGGFLAFGMETAVVFMMTLYLQEVLHYSAMATGLAFAVPGVAAVLAGLGAPKLIGRFGSRNVLVGGLLVQAVANLPLLLLDVEKGWFGLVLAVLGIGFYGNVTAIVAFNVTATSGLPNEEQGLATGLTTLTQQIGFTLGIPLLSSMVALGASGHQDSGSAAALLDGIHLGVGVDVAVTAAGLALIATFLRSARQPSA</sequence>
<dbReference type="Pfam" id="PF07690">
    <property type="entry name" value="MFS_1"/>
    <property type="match status" value="1"/>
</dbReference>
<evidence type="ECO:0000256" key="2">
    <source>
        <dbReference type="ARBA" id="ARBA00022448"/>
    </source>
</evidence>
<organism evidence="10 11">
    <name type="scientific">Kitasatospora gansuensis</name>
    <dbReference type="NCBI Taxonomy" id="258050"/>
    <lineage>
        <taxon>Bacteria</taxon>
        <taxon>Bacillati</taxon>
        <taxon>Actinomycetota</taxon>
        <taxon>Actinomycetes</taxon>
        <taxon>Kitasatosporales</taxon>
        <taxon>Streptomycetaceae</taxon>
        <taxon>Kitasatospora</taxon>
    </lineage>
</organism>
<dbReference type="Proteomes" id="UP000573327">
    <property type="component" value="Unassembled WGS sequence"/>
</dbReference>
<dbReference type="CDD" id="cd17321">
    <property type="entry name" value="MFS_MMR_MDR_like"/>
    <property type="match status" value="1"/>
</dbReference>
<feature type="domain" description="Major facilitator superfamily (MFS) profile" evidence="9">
    <location>
        <begin position="18"/>
        <end position="484"/>
    </location>
</feature>
<dbReference type="Gene3D" id="1.20.1250.20">
    <property type="entry name" value="MFS general substrate transporter like domains"/>
    <property type="match status" value="1"/>
</dbReference>
<evidence type="ECO:0000256" key="5">
    <source>
        <dbReference type="ARBA" id="ARBA00022989"/>
    </source>
</evidence>
<keyword evidence="5 8" id="KW-1133">Transmembrane helix</keyword>
<keyword evidence="4 8" id="KW-0812">Transmembrane</keyword>
<feature type="transmembrane region" description="Helical" evidence="8">
    <location>
        <begin position="52"/>
        <end position="72"/>
    </location>
</feature>
<feature type="transmembrane region" description="Helical" evidence="8">
    <location>
        <begin position="155"/>
        <end position="176"/>
    </location>
</feature>